<evidence type="ECO:0000256" key="2">
    <source>
        <dbReference type="ARBA" id="ARBA00023125"/>
    </source>
</evidence>
<comment type="caution">
    <text evidence="5">The sequence shown here is derived from an EMBL/GenBank/DDBJ whole genome shotgun (WGS) entry which is preliminary data.</text>
</comment>
<evidence type="ECO:0000259" key="4">
    <source>
        <dbReference type="PROSITE" id="PS51118"/>
    </source>
</evidence>
<dbReference type="SUPFAM" id="SSF46785">
    <property type="entry name" value="Winged helix' DNA-binding domain"/>
    <property type="match status" value="1"/>
</dbReference>
<dbReference type="AlphaFoldDB" id="A0A0A2M2G6"/>
<dbReference type="Pfam" id="PF01638">
    <property type="entry name" value="HxlR"/>
    <property type="match status" value="1"/>
</dbReference>
<dbReference type="GO" id="GO:0003677">
    <property type="term" value="F:DNA binding"/>
    <property type="evidence" value="ECO:0007669"/>
    <property type="project" value="UniProtKB-KW"/>
</dbReference>
<dbReference type="InterPro" id="IPR036390">
    <property type="entry name" value="WH_DNA-bd_sf"/>
</dbReference>
<protein>
    <submittedName>
        <fullName evidence="5">HxlR family transcriptional regulator</fullName>
    </submittedName>
</protein>
<reference evidence="5 6" key="1">
    <citation type="submission" date="2013-09" db="EMBL/GenBank/DDBJ databases">
        <authorList>
            <person name="Zeng Z."/>
            <person name="Chen C."/>
        </authorList>
    </citation>
    <scope>NUCLEOTIDE SEQUENCE [LARGE SCALE GENOMIC DNA]</scope>
    <source>
        <strain evidence="5 6">WB 3.3-2</strain>
    </source>
</reference>
<proteinExistence type="predicted"/>
<sequence>MNKDCPVTLEACMGMIRPVRDALDVLSGKWKIPILISLSFGNKRFGQMTRDIPKITDRMLSKELRDLEVNGLVQRRVHDSVPVFVEYSLTEYGHSLDKVIHELRDWGVKHRERYAEPDKVY</sequence>
<dbReference type="RefSeq" id="WP_020213815.1">
    <property type="nucleotide sequence ID" value="NZ_JRLX01000010.1"/>
</dbReference>
<dbReference type="Proteomes" id="UP000030152">
    <property type="component" value="Unassembled WGS sequence"/>
</dbReference>
<dbReference type="PANTHER" id="PTHR33204">
    <property type="entry name" value="TRANSCRIPTIONAL REGULATOR, MARR FAMILY"/>
    <property type="match status" value="1"/>
</dbReference>
<feature type="domain" description="HTH hxlR-type" evidence="4">
    <location>
        <begin position="5"/>
        <end position="115"/>
    </location>
</feature>
<dbReference type="Gene3D" id="1.10.10.10">
    <property type="entry name" value="Winged helix-like DNA-binding domain superfamily/Winged helix DNA-binding domain"/>
    <property type="match status" value="1"/>
</dbReference>
<dbReference type="PANTHER" id="PTHR33204:SF29">
    <property type="entry name" value="TRANSCRIPTIONAL REGULATOR"/>
    <property type="match status" value="1"/>
</dbReference>
<organism evidence="5 6">
    <name type="scientific">Flavobacterium rivuli WB 3.3-2 = DSM 21788</name>
    <dbReference type="NCBI Taxonomy" id="1121895"/>
    <lineage>
        <taxon>Bacteria</taxon>
        <taxon>Pseudomonadati</taxon>
        <taxon>Bacteroidota</taxon>
        <taxon>Flavobacteriia</taxon>
        <taxon>Flavobacteriales</taxon>
        <taxon>Flavobacteriaceae</taxon>
        <taxon>Flavobacterium</taxon>
    </lineage>
</organism>
<dbReference type="EMBL" id="JRLX01000010">
    <property type="protein sequence ID" value="KGO86464.1"/>
    <property type="molecule type" value="Genomic_DNA"/>
</dbReference>
<dbReference type="eggNOG" id="COG1733">
    <property type="taxonomic scope" value="Bacteria"/>
</dbReference>
<dbReference type="OrthoDB" id="769662at2"/>
<evidence type="ECO:0000256" key="3">
    <source>
        <dbReference type="ARBA" id="ARBA00023163"/>
    </source>
</evidence>
<evidence type="ECO:0000313" key="6">
    <source>
        <dbReference type="Proteomes" id="UP000030152"/>
    </source>
</evidence>
<evidence type="ECO:0000256" key="1">
    <source>
        <dbReference type="ARBA" id="ARBA00023015"/>
    </source>
</evidence>
<keyword evidence="2" id="KW-0238">DNA-binding</keyword>
<keyword evidence="3" id="KW-0804">Transcription</keyword>
<name>A0A0A2M2G6_9FLAO</name>
<evidence type="ECO:0000313" key="5">
    <source>
        <dbReference type="EMBL" id="KGO86464.1"/>
    </source>
</evidence>
<dbReference type="InterPro" id="IPR002577">
    <property type="entry name" value="HTH_HxlR"/>
</dbReference>
<gene>
    <name evidence="5" type="ORF">Q765_11345</name>
</gene>
<dbReference type="STRING" id="1121895.GCA_000378485_02647"/>
<dbReference type="PROSITE" id="PS51118">
    <property type="entry name" value="HTH_HXLR"/>
    <property type="match status" value="1"/>
</dbReference>
<dbReference type="InterPro" id="IPR036388">
    <property type="entry name" value="WH-like_DNA-bd_sf"/>
</dbReference>
<keyword evidence="6" id="KW-1185">Reference proteome</keyword>
<accession>A0A0A2M2G6</accession>
<keyword evidence="1" id="KW-0805">Transcription regulation</keyword>